<reference evidence="1 2" key="1">
    <citation type="submission" date="2018-02" db="EMBL/GenBank/DDBJ databases">
        <title>Genomic Encyclopedia of Archaeal and Bacterial Type Strains, Phase II (KMG-II): from individual species to whole genera.</title>
        <authorList>
            <person name="Goeker M."/>
        </authorList>
    </citation>
    <scope>NUCLEOTIDE SEQUENCE [LARGE SCALE GENOMIC DNA]</scope>
    <source>
        <strain evidence="1 2">DSM 16809</strain>
    </source>
</reference>
<dbReference type="PANTHER" id="PTHR38471">
    <property type="entry name" value="FOUR HELIX BUNDLE PROTEIN"/>
    <property type="match status" value="1"/>
</dbReference>
<dbReference type="PANTHER" id="PTHR38471:SF2">
    <property type="entry name" value="FOUR HELIX BUNDLE PROTEIN"/>
    <property type="match status" value="1"/>
</dbReference>
<proteinExistence type="predicted"/>
<dbReference type="RefSeq" id="WP_245890680.1">
    <property type="nucleotide sequence ID" value="NZ_MQVW01000024.1"/>
</dbReference>
<dbReference type="CDD" id="cd16377">
    <property type="entry name" value="23S_rRNA_IVP_like"/>
    <property type="match status" value="1"/>
</dbReference>
<dbReference type="SUPFAM" id="SSF158446">
    <property type="entry name" value="IVS-encoded protein-like"/>
    <property type="match status" value="1"/>
</dbReference>
<protein>
    <submittedName>
        <fullName evidence="1">Four helix bundle protein</fullName>
    </submittedName>
</protein>
<sequence length="131" mass="15268">MNIQIRIMEFESNYHFSFENLKVYQKAVDFGETINQLVDKFPKKEMYRLSSQFCRAADSIAANISEGSGSTDPNFNRYLKMAWDSSHECVTWNTKAFLRKYISKEEFENNRAVLTEIGKMISGLRSKLKSK</sequence>
<dbReference type="EMBL" id="PTJE01000003">
    <property type="protein sequence ID" value="PPK95173.1"/>
    <property type="molecule type" value="Genomic_DNA"/>
</dbReference>
<dbReference type="InterPro" id="IPR012657">
    <property type="entry name" value="23S_rRNA-intervening_sequence"/>
</dbReference>
<comment type="caution">
    <text evidence="1">The sequence shown here is derived from an EMBL/GenBank/DDBJ whole genome shotgun (WGS) entry which is preliminary data.</text>
</comment>
<keyword evidence="2" id="KW-1185">Reference proteome</keyword>
<organism evidence="1 2">
    <name type="scientific">Nonlabens xylanidelens</name>
    <dbReference type="NCBI Taxonomy" id="191564"/>
    <lineage>
        <taxon>Bacteria</taxon>
        <taxon>Pseudomonadati</taxon>
        <taxon>Bacteroidota</taxon>
        <taxon>Flavobacteriia</taxon>
        <taxon>Flavobacteriales</taxon>
        <taxon>Flavobacteriaceae</taxon>
        <taxon>Nonlabens</taxon>
    </lineage>
</organism>
<dbReference type="Proteomes" id="UP000239002">
    <property type="component" value="Unassembled WGS sequence"/>
</dbReference>
<evidence type="ECO:0000313" key="1">
    <source>
        <dbReference type="EMBL" id="PPK95173.1"/>
    </source>
</evidence>
<gene>
    <name evidence="1" type="ORF">LY01_01926</name>
</gene>
<dbReference type="Gene3D" id="1.20.1440.60">
    <property type="entry name" value="23S rRNA-intervening sequence"/>
    <property type="match status" value="1"/>
</dbReference>
<dbReference type="AlphaFoldDB" id="A0A2S6ILR1"/>
<name>A0A2S6ILR1_9FLAO</name>
<dbReference type="InterPro" id="IPR036583">
    <property type="entry name" value="23S_rRNA_IVS_sf"/>
</dbReference>
<evidence type="ECO:0000313" key="2">
    <source>
        <dbReference type="Proteomes" id="UP000239002"/>
    </source>
</evidence>
<dbReference type="NCBIfam" id="TIGR02436">
    <property type="entry name" value="four helix bundle protein"/>
    <property type="match status" value="1"/>
</dbReference>
<accession>A0A2S6ILR1</accession>
<dbReference type="Pfam" id="PF05635">
    <property type="entry name" value="23S_rRNA_IVP"/>
    <property type="match status" value="1"/>
</dbReference>